<dbReference type="InterPro" id="IPR024760">
    <property type="entry name" value="HTH_dom_conjug_TS-like"/>
</dbReference>
<evidence type="ECO:0000313" key="2">
    <source>
        <dbReference type="EMBL" id="RFZ77584.1"/>
    </source>
</evidence>
<dbReference type="GO" id="GO:0006352">
    <property type="term" value="P:DNA-templated transcription initiation"/>
    <property type="evidence" value="ECO:0007669"/>
    <property type="project" value="InterPro"/>
</dbReference>
<dbReference type="InterPro" id="IPR013325">
    <property type="entry name" value="RNA_pol_sigma_r2"/>
</dbReference>
<dbReference type="AlphaFoldDB" id="A0A3E2N9I2"/>
<organism evidence="2 3">
    <name type="scientific">Lacrimispora amygdalina</name>
    <dbReference type="NCBI Taxonomy" id="253257"/>
    <lineage>
        <taxon>Bacteria</taxon>
        <taxon>Bacillati</taxon>
        <taxon>Bacillota</taxon>
        <taxon>Clostridia</taxon>
        <taxon>Lachnospirales</taxon>
        <taxon>Lachnospiraceae</taxon>
        <taxon>Lacrimispora</taxon>
    </lineage>
</organism>
<dbReference type="SUPFAM" id="SSF88946">
    <property type="entry name" value="Sigma2 domain of RNA polymerase sigma factors"/>
    <property type="match status" value="1"/>
</dbReference>
<evidence type="ECO:0000313" key="3">
    <source>
        <dbReference type="Proteomes" id="UP000260680"/>
    </source>
</evidence>
<name>A0A3E2N9I2_9FIRM</name>
<dbReference type="Pfam" id="PF12645">
    <property type="entry name" value="HTH_16"/>
    <property type="match status" value="1"/>
</dbReference>
<dbReference type="RefSeq" id="WP_117418247.1">
    <property type="nucleotide sequence ID" value="NZ_QOHO01000057.1"/>
</dbReference>
<feature type="domain" description="Helix-turn-helix conjugative transposon-like" evidence="1">
    <location>
        <begin position="5"/>
        <end position="59"/>
    </location>
</feature>
<dbReference type="Proteomes" id="UP000260680">
    <property type="component" value="Unassembled WGS sequence"/>
</dbReference>
<reference evidence="2 3" key="1">
    <citation type="submission" date="2018-07" db="EMBL/GenBank/DDBJ databases">
        <title>New species, Clostridium PI-S10-A1B.</title>
        <authorList>
            <person name="Krishna G."/>
            <person name="Summeta K."/>
            <person name="Shikha S."/>
            <person name="Prabhu P.B."/>
            <person name="Suresh K."/>
        </authorList>
    </citation>
    <scope>NUCLEOTIDE SEQUENCE [LARGE SCALE GENOMIC DNA]</scope>
    <source>
        <strain evidence="2 3">PI-S10-A1B</strain>
    </source>
</reference>
<gene>
    <name evidence="2" type="ORF">DS742_17360</name>
</gene>
<comment type="caution">
    <text evidence="2">The sequence shown here is derived from an EMBL/GenBank/DDBJ whole genome shotgun (WGS) entry which is preliminary data.</text>
</comment>
<protein>
    <submittedName>
        <fullName evidence="2">Helix-turn-helix domain-containing protein</fullName>
    </submittedName>
</protein>
<accession>A0A3E2N9I2</accession>
<sequence>MNFEELLLQARAGEKRAMVDMLELYRPMLIKASILNSSFDEDLYQELCIVLLKCIRQFRI</sequence>
<dbReference type="EMBL" id="QOHO01000057">
    <property type="protein sequence ID" value="RFZ77584.1"/>
    <property type="molecule type" value="Genomic_DNA"/>
</dbReference>
<evidence type="ECO:0000259" key="1">
    <source>
        <dbReference type="Pfam" id="PF12645"/>
    </source>
</evidence>
<proteinExistence type="predicted"/>
<dbReference type="Gene3D" id="1.10.1740.10">
    <property type="match status" value="1"/>
</dbReference>
<dbReference type="GO" id="GO:0003700">
    <property type="term" value="F:DNA-binding transcription factor activity"/>
    <property type="evidence" value="ECO:0007669"/>
    <property type="project" value="InterPro"/>
</dbReference>
<dbReference type="OrthoDB" id="1856222at2"/>